<dbReference type="Proteomes" id="UP001152795">
    <property type="component" value="Unassembled WGS sequence"/>
</dbReference>
<keyword evidence="2" id="KW-1185">Reference proteome</keyword>
<proteinExistence type="predicted"/>
<dbReference type="PANTHER" id="PTHR37984">
    <property type="entry name" value="PROTEIN CBG26694"/>
    <property type="match status" value="1"/>
</dbReference>
<comment type="caution">
    <text evidence="1">The sequence shown here is derived from an EMBL/GenBank/DDBJ whole genome shotgun (WGS) entry which is preliminary data.</text>
</comment>
<dbReference type="AlphaFoldDB" id="A0A6S7H8M7"/>
<dbReference type="PANTHER" id="PTHR37984:SF13">
    <property type="entry name" value="RIBONUCLEASE H"/>
    <property type="match status" value="1"/>
</dbReference>
<gene>
    <name evidence="1" type="ORF">PACLA_8A076904</name>
</gene>
<dbReference type="InterPro" id="IPR050951">
    <property type="entry name" value="Retrovirus_Pol_polyprotein"/>
</dbReference>
<dbReference type="SUPFAM" id="SSF56672">
    <property type="entry name" value="DNA/RNA polymerases"/>
    <property type="match status" value="1"/>
</dbReference>
<evidence type="ECO:0000313" key="1">
    <source>
        <dbReference type="EMBL" id="CAB3999347.1"/>
    </source>
</evidence>
<organism evidence="1 2">
    <name type="scientific">Paramuricea clavata</name>
    <name type="common">Red gorgonian</name>
    <name type="synonym">Violescent sea-whip</name>
    <dbReference type="NCBI Taxonomy" id="317549"/>
    <lineage>
        <taxon>Eukaryota</taxon>
        <taxon>Metazoa</taxon>
        <taxon>Cnidaria</taxon>
        <taxon>Anthozoa</taxon>
        <taxon>Octocorallia</taxon>
        <taxon>Malacalcyonacea</taxon>
        <taxon>Plexauridae</taxon>
        <taxon>Paramuricea</taxon>
    </lineage>
</organism>
<reference evidence="1" key="1">
    <citation type="submission" date="2020-04" db="EMBL/GenBank/DDBJ databases">
        <authorList>
            <person name="Alioto T."/>
            <person name="Alioto T."/>
            <person name="Gomez Garrido J."/>
        </authorList>
    </citation>
    <scope>NUCLEOTIDE SEQUENCE</scope>
    <source>
        <strain evidence="1">A484AB</strain>
    </source>
</reference>
<evidence type="ECO:0000313" key="2">
    <source>
        <dbReference type="Proteomes" id="UP001152795"/>
    </source>
</evidence>
<dbReference type="OrthoDB" id="6426224at2759"/>
<protein>
    <submittedName>
        <fullName evidence="1">Uncharacterized protein K02A2.6-like</fullName>
    </submittedName>
</protein>
<dbReference type="InterPro" id="IPR043502">
    <property type="entry name" value="DNA/RNA_pol_sf"/>
</dbReference>
<name>A0A6S7H8M7_PARCT</name>
<dbReference type="GO" id="GO:0003779">
    <property type="term" value="F:actin binding"/>
    <property type="evidence" value="ECO:0007669"/>
    <property type="project" value="InterPro"/>
</dbReference>
<dbReference type="Gene3D" id="3.10.10.10">
    <property type="entry name" value="HIV Type 1 Reverse Transcriptase, subunit A, domain 1"/>
    <property type="match status" value="1"/>
</dbReference>
<dbReference type="EMBL" id="CACRXK020003568">
    <property type="protein sequence ID" value="CAB3999347.1"/>
    <property type="molecule type" value="Genomic_DNA"/>
</dbReference>
<dbReference type="InterPro" id="IPR002108">
    <property type="entry name" value="ADF-H"/>
</dbReference>
<sequence length="252" mass="29007">MLIDWLVCGVNEDHIQRRLLAESTLDLKRALDIAIGMETAAKDMRDLKRDAIDSQNRMHKLQGRMNKDNNVNDEYSCFRCGGERVSPLGILEVTVKYGNQTRPLPLLVLAGTGPYLCGRNWLESIHLDWSSIRRLGNVNLEDVLKRYDHLFNEELGMLHGIKAKIHLKPMTEPTFYQARSVPYSMRSKIEKELERLEREGTIEAVQYSEWANPGSTRYQARWECEVMRGLQTDCKSSFSPRCISDTQDRGTT</sequence>
<dbReference type="PROSITE" id="PS51263">
    <property type="entry name" value="ADF_H"/>
    <property type="match status" value="1"/>
</dbReference>
<accession>A0A6S7H8M7</accession>